<comment type="caution">
    <text evidence="3">The sequence shown here is derived from an EMBL/GenBank/DDBJ whole genome shotgun (WGS) entry which is preliminary data.</text>
</comment>
<evidence type="ECO:0000313" key="4">
    <source>
        <dbReference type="Proteomes" id="UP000287651"/>
    </source>
</evidence>
<feature type="transmembrane region" description="Helical" evidence="2">
    <location>
        <begin position="6"/>
        <end position="29"/>
    </location>
</feature>
<dbReference type="Proteomes" id="UP000287651">
    <property type="component" value="Unassembled WGS sequence"/>
</dbReference>
<proteinExistence type="predicted"/>
<keyword evidence="2" id="KW-1133">Transmembrane helix</keyword>
<sequence length="143" mass="16333">MYHTIGQLWVFHHVLLLMFKVLFFSFWFFNRFYPDKLPLFAAKGKSWKSPEIWKCCISNHAEGLYAAGRAMALVLRASWFSLSSCSRVKEMAALSVYDPAYEERDSEQDEREVGYSPRGEEAPSVVPTGKKGHSETYNGGNPP</sequence>
<feature type="region of interest" description="Disordered" evidence="1">
    <location>
        <begin position="101"/>
        <end position="143"/>
    </location>
</feature>
<protein>
    <submittedName>
        <fullName evidence="3">Uncharacterized protein</fullName>
    </submittedName>
</protein>
<gene>
    <name evidence="3" type="ORF">B296_00045652</name>
</gene>
<keyword evidence="2" id="KW-0472">Membrane</keyword>
<accession>A0A426XFR8</accession>
<keyword evidence="2" id="KW-0812">Transmembrane</keyword>
<reference evidence="3 4" key="1">
    <citation type="journal article" date="2014" name="Agronomy (Basel)">
        <title>A Draft Genome Sequence for Ensete ventricosum, the Drought-Tolerant Tree Against Hunger.</title>
        <authorList>
            <person name="Harrison J."/>
            <person name="Moore K.A."/>
            <person name="Paszkiewicz K."/>
            <person name="Jones T."/>
            <person name="Grant M."/>
            <person name="Ambacheew D."/>
            <person name="Muzemil S."/>
            <person name="Studholme D.J."/>
        </authorList>
    </citation>
    <scope>NUCLEOTIDE SEQUENCE [LARGE SCALE GENOMIC DNA]</scope>
</reference>
<evidence type="ECO:0000313" key="3">
    <source>
        <dbReference type="EMBL" id="RRT38312.1"/>
    </source>
</evidence>
<evidence type="ECO:0000256" key="1">
    <source>
        <dbReference type="SAM" id="MobiDB-lite"/>
    </source>
</evidence>
<evidence type="ECO:0000256" key="2">
    <source>
        <dbReference type="SAM" id="Phobius"/>
    </source>
</evidence>
<dbReference type="EMBL" id="AMZH03021322">
    <property type="protein sequence ID" value="RRT38312.1"/>
    <property type="molecule type" value="Genomic_DNA"/>
</dbReference>
<name>A0A426XFR8_ENSVE</name>
<organism evidence="3 4">
    <name type="scientific">Ensete ventricosum</name>
    <name type="common">Abyssinian banana</name>
    <name type="synonym">Musa ensete</name>
    <dbReference type="NCBI Taxonomy" id="4639"/>
    <lineage>
        <taxon>Eukaryota</taxon>
        <taxon>Viridiplantae</taxon>
        <taxon>Streptophyta</taxon>
        <taxon>Embryophyta</taxon>
        <taxon>Tracheophyta</taxon>
        <taxon>Spermatophyta</taxon>
        <taxon>Magnoliopsida</taxon>
        <taxon>Liliopsida</taxon>
        <taxon>Zingiberales</taxon>
        <taxon>Musaceae</taxon>
        <taxon>Ensete</taxon>
    </lineage>
</organism>
<dbReference type="AlphaFoldDB" id="A0A426XFR8"/>